<keyword evidence="2" id="KW-1185">Reference proteome</keyword>
<sequence>MQQILSKEILHEPMKEIGERYPSWLEANKSKLSKEDHDRFSKQHQLILELCRVYDTTPGDFDKITELMQSMQGCGQPPAEIVAELAPGLQLGEDGLPQ</sequence>
<dbReference type="STRING" id="88036.D8RQ12"/>
<proteinExistence type="predicted"/>
<dbReference type="Gene3D" id="1.20.120.900">
    <property type="entry name" value="Pex19, mPTS binding domain"/>
    <property type="match status" value="1"/>
</dbReference>
<dbReference type="EMBL" id="GL377586">
    <property type="protein sequence ID" value="EFJ25575.1"/>
    <property type="molecule type" value="Genomic_DNA"/>
</dbReference>
<name>D8RQ12_SELML</name>
<evidence type="ECO:0000313" key="1">
    <source>
        <dbReference type="EMBL" id="EFJ25575.1"/>
    </source>
</evidence>
<organism evidence="2">
    <name type="scientific">Selaginella moellendorffii</name>
    <name type="common">Spikemoss</name>
    <dbReference type="NCBI Taxonomy" id="88036"/>
    <lineage>
        <taxon>Eukaryota</taxon>
        <taxon>Viridiplantae</taxon>
        <taxon>Streptophyta</taxon>
        <taxon>Embryophyta</taxon>
        <taxon>Tracheophyta</taxon>
        <taxon>Lycopodiopsida</taxon>
        <taxon>Selaginellales</taxon>
        <taxon>Selaginellaceae</taxon>
        <taxon>Selaginella</taxon>
    </lineage>
</organism>
<dbReference type="eggNOG" id="KOG3133">
    <property type="taxonomic scope" value="Eukaryota"/>
</dbReference>
<dbReference type="OMA" id="NEDHERY"/>
<accession>D8RQ12</accession>
<reference evidence="1 2" key="1">
    <citation type="journal article" date="2011" name="Science">
        <title>The Selaginella genome identifies genetic changes associated with the evolution of vascular plants.</title>
        <authorList>
            <person name="Banks J.A."/>
            <person name="Nishiyama T."/>
            <person name="Hasebe M."/>
            <person name="Bowman J.L."/>
            <person name="Gribskov M."/>
            <person name="dePamphilis C."/>
            <person name="Albert V.A."/>
            <person name="Aono N."/>
            <person name="Aoyama T."/>
            <person name="Ambrose B.A."/>
            <person name="Ashton N.W."/>
            <person name="Axtell M.J."/>
            <person name="Barker E."/>
            <person name="Barker M.S."/>
            <person name="Bennetzen J.L."/>
            <person name="Bonawitz N.D."/>
            <person name="Chapple C."/>
            <person name="Cheng C."/>
            <person name="Correa L.G."/>
            <person name="Dacre M."/>
            <person name="DeBarry J."/>
            <person name="Dreyer I."/>
            <person name="Elias M."/>
            <person name="Engstrom E.M."/>
            <person name="Estelle M."/>
            <person name="Feng L."/>
            <person name="Finet C."/>
            <person name="Floyd S.K."/>
            <person name="Frommer W.B."/>
            <person name="Fujita T."/>
            <person name="Gramzow L."/>
            <person name="Gutensohn M."/>
            <person name="Harholt J."/>
            <person name="Hattori M."/>
            <person name="Heyl A."/>
            <person name="Hirai T."/>
            <person name="Hiwatashi Y."/>
            <person name="Ishikawa M."/>
            <person name="Iwata M."/>
            <person name="Karol K.G."/>
            <person name="Koehler B."/>
            <person name="Kolukisaoglu U."/>
            <person name="Kubo M."/>
            <person name="Kurata T."/>
            <person name="Lalonde S."/>
            <person name="Li K."/>
            <person name="Li Y."/>
            <person name="Litt A."/>
            <person name="Lyons E."/>
            <person name="Manning G."/>
            <person name="Maruyama T."/>
            <person name="Michael T.P."/>
            <person name="Mikami K."/>
            <person name="Miyazaki S."/>
            <person name="Morinaga S."/>
            <person name="Murata T."/>
            <person name="Mueller-Roeber B."/>
            <person name="Nelson D.R."/>
            <person name="Obara M."/>
            <person name="Oguri Y."/>
            <person name="Olmstead R.G."/>
            <person name="Onodera N."/>
            <person name="Petersen B.L."/>
            <person name="Pils B."/>
            <person name="Prigge M."/>
            <person name="Rensing S.A."/>
            <person name="Riano-Pachon D.M."/>
            <person name="Roberts A.W."/>
            <person name="Sato Y."/>
            <person name="Scheller H.V."/>
            <person name="Schulz B."/>
            <person name="Schulz C."/>
            <person name="Shakirov E.V."/>
            <person name="Shibagaki N."/>
            <person name="Shinohara N."/>
            <person name="Shippen D.E."/>
            <person name="Soerensen I."/>
            <person name="Sotooka R."/>
            <person name="Sugimoto N."/>
            <person name="Sugita M."/>
            <person name="Sumikawa N."/>
            <person name="Tanurdzic M."/>
            <person name="Theissen G."/>
            <person name="Ulvskov P."/>
            <person name="Wakazuki S."/>
            <person name="Weng J.K."/>
            <person name="Willats W.W."/>
            <person name="Wipf D."/>
            <person name="Wolf P.G."/>
            <person name="Yang L."/>
            <person name="Zimmer A.D."/>
            <person name="Zhu Q."/>
            <person name="Mitros T."/>
            <person name="Hellsten U."/>
            <person name="Loque D."/>
            <person name="Otillar R."/>
            <person name="Salamov A."/>
            <person name="Schmutz J."/>
            <person name="Shapiro H."/>
            <person name="Lindquist E."/>
            <person name="Lucas S."/>
            <person name="Rokhsar D."/>
            <person name="Grigoriev I.V."/>
        </authorList>
    </citation>
    <scope>NUCLEOTIDE SEQUENCE [LARGE SCALE GENOMIC DNA]</scope>
</reference>
<dbReference type="Proteomes" id="UP000001514">
    <property type="component" value="Unassembled WGS sequence"/>
</dbReference>
<dbReference type="GO" id="GO:0005778">
    <property type="term" value="C:peroxisomal membrane"/>
    <property type="evidence" value="ECO:0000318"/>
    <property type="project" value="GO_Central"/>
</dbReference>
<gene>
    <name evidence="1" type="ORF">SELMODRAFT_99133</name>
</gene>
<protein>
    <recommendedName>
        <fullName evidence="3">Pex19 protein</fullName>
    </recommendedName>
</protein>
<dbReference type="GO" id="GO:0033328">
    <property type="term" value="F:peroxisome membrane targeting sequence binding"/>
    <property type="evidence" value="ECO:0000318"/>
    <property type="project" value="GO_Central"/>
</dbReference>
<dbReference type="Pfam" id="PF04614">
    <property type="entry name" value="Pex19"/>
    <property type="match status" value="1"/>
</dbReference>
<dbReference type="PANTHER" id="PTHR12774">
    <property type="entry name" value="PEROXISOMAL BIOGENESIS FACTOR 19"/>
    <property type="match status" value="1"/>
</dbReference>
<evidence type="ECO:0000313" key="2">
    <source>
        <dbReference type="Proteomes" id="UP000001514"/>
    </source>
</evidence>
<dbReference type="KEGG" id="smo:SELMODRAFT_99133"/>
<dbReference type="GO" id="GO:0045046">
    <property type="term" value="P:protein import into peroxisome membrane"/>
    <property type="evidence" value="ECO:0000318"/>
    <property type="project" value="GO_Central"/>
</dbReference>
<dbReference type="HOGENOM" id="CLU_043063_4_1_1"/>
<dbReference type="InterPro" id="IPR006708">
    <property type="entry name" value="Pex19"/>
</dbReference>
<dbReference type="InParanoid" id="D8RQ12"/>
<evidence type="ECO:0008006" key="3">
    <source>
        <dbReference type="Google" id="ProtNLM"/>
    </source>
</evidence>
<dbReference type="AlphaFoldDB" id="D8RQ12"/>
<dbReference type="PANTHER" id="PTHR12774:SF2">
    <property type="entry name" value="PEROXISOMAL BIOGENESIS FACTOR 19"/>
    <property type="match status" value="1"/>
</dbReference>
<dbReference type="Gramene" id="EFJ25575">
    <property type="protein sequence ID" value="EFJ25575"/>
    <property type="gene ID" value="SELMODRAFT_99133"/>
</dbReference>
<dbReference type="InterPro" id="IPR038322">
    <property type="entry name" value="Pex19_C_sf"/>
</dbReference>